<keyword evidence="2" id="KW-0645">Protease</keyword>
<feature type="compositionally biased region" description="Polar residues" evidence="1">
    <location>
        <begin position="1"/>
        <end position="12"/>
    </location>
</feature>
<dbReference type="EMBL" id="AGBW02008494">
    <property type="protein sequence ID" value="OWR53225.1"/>
    <property type="molecule type" value="Genomic_DNA"/>
</dbReference>
<feature type="region of interest" description="Disordered" evidence="1">
    <location>
        <begin position="1"/>
        <end position="33"/>
    </location>
</feature>
<proteinExistence type="predicted"/>
<dbReference type="AlphaFoldDB" id="A0A212FHM6"/>
<keyword evidence="2" id="KW-0378">Hydrolase</keyword>
<dbReference type="GO" id="GO:0006508">
    <property type="term" value="P:proteolysis"/>
    <property type="evidence" value="ECO:0007669"/>
    <property type="project" value="UniProtKB-KW"/>
</dbReference>
<comment type="caution">
    <text evidence="2">The sequence shown here is derived from an EMBL/GenBank/DDBJ whole genome shotgun (WGS) entry which is preliminary data.</text>
</comment>
<sequence>MQSTHQYNSIGMTSDDEASILEPGPSTLRDLQR</sequence>
<dbReference type="InParanoid" id="A0A212FHM6"/>
<name>A0A212FHM6_DANPL</name>
<organism evidence="2 3">
    <name type="scientific">Danaus plexippus plexippus</name>
    <dbReference type="NCBI Taxonomy" id="278856"/>
    <lineage>
        <taxon>Eukaryota</taxon>
        <taxon>Metazoa</taxon>
        <taxon>Ecdysozoa</taxon>
        <taxon>Arthropoda</taxon>
        <taxon>Hexapoda</taxon>
        <taxon>Insecta</taxon>
        <taxon>Pterygota</taxon>
        <taxon>Neoptera</taxon>
        <taxon>Endopterygota</taxon>
        <taxon>Lepidoptera</taxon>
        <taxon>Glossata</taxon>
        <taxon>Ditrysia</taxon>
        <taxon>Papilionoidea</taxon>
        <taxon>Nymphalidae</taxon>
        <taxon>Danainae</taxon>
        <taxon>Danaini</taxon>
        <taxon>Danaina</taxon>
        <taxon>Danaus</taxon>
        <taxon>Danaus</taxon>
    </lineage>
</organism>
<evidence type="ECO:0000256" key="1">
    <source>
        <dbReference type="SAM" id="MobiDB-lite"/>
    </source>
</evidence>
<protein>
    <submittedName>
        <fullName evidence="2">Serine protease 33</fullName>
    </submittedName>
</protein>
<dbReference type="GO" id="GO:0008233">
    <property type="term" value="F:peptidase activity"/>
    <property type="evidence" value="ECO:0007669"/>
    <property type="project" value="UniProtKB-KW"/>
</dbReference>
<feature type="non-terminal residue" evidence="2">
    <location>
        <position position="33"/>
    </location>
</feature>
<dbReference type="Proteomes" id="UP000007151">
    <property type="component" value="Unassembled WGS sequence"/>
</dbReference>
<accession>A0A212FHM6</accession>
<gene>
    <name evidence="2" type="ORF">KGM_210395A</name>
</gene>
<keyword evidence="3" id="KW-1185">Reference proteome</keyword>
<evidence type="ECO:0000313" key="2">
    <source>
        <dbReference type="EMBL" id="OWR53225.1"/>
    </source>
</evidence>
<dbReference type="KEGG" id="dpl:KGM_210395A"/>
<reference evidence="2 3" key="1">
    <citation type="journal article" date="2011" name="Cell">
        <title>The monarch butterfly genome yields insights into long-distance migration.</title>
        <authorList>
            <person name="Zhan S."/>
            <person name="Merlin C."/>
            <person name="Boore J.L."/>
            <person name="Reppert S.M."/>
        </authorList>
    </citation>
    <scope>NUCLEOTIDE SEQUENCE [LARGE SCALE GENOMIC DNA]</scope>
    <source>
        <strain evidence="2">F-2</strain>
    </source>
</reference>
<evidence type="ECO:0000313" key="3">
    <source>
        <dbReference type="Proteomes" id="UP000007151"/>
    </source>
</evidence>